<name>A0AAD8T1A8_LOLMU</name>
<dbReference type="EMBL" id="JAUUTY010000003">
    <property type="protein sequence ID" value="KAK1668101.1"/>
    <property type="molecule type" value="Genomic_DNA"/>
</dbReference>
<organism evidence="2 3">
    <name type="scientific">Lolium multiflorum</name>
    <name type="common">Italian ryegrass</name>
    <name type="synonym">Lolium perenne subsp. multiflorum</name>
    <dbReference type="NCBI Taxonomy" id="4521"/>
    <lineage>
        <taxon>Eukaryota</taxon>
        <taxon>Viridiplantae</taxon>
        <taxon>Streptophyta</taxon>
        <taxon>Embryophyta</taxon>
        <taxon>Tracheophyta</taxon>
        <taxon>Spermatophyta</taxon>
        <taxon>Magnoliopsida</taxon>
        <taxon>Liliopsida</taxon>
        <taxon>Poales</taxon>
        <taxon>Poaceae</taxon>
        <taxon>BOP clade</taxon>
        <taxon>Pooideae</taxon>
        <taxon>Poodae</taxon>
        <taxon>Poeae</taxon>
        <taxon>Poeae Chloroplast Group 2 (Poeae type)</taxon>
        <taxon>Loliodinae</taxon>
        <taxon>Loliinae</taxon>
        <taxon>Lolium</taxon>
    </lineage>
</organism>
<dbReference type="Proteomes" id="UP001231189">
    <property type="component" value="Unassembled WGS sequence"/>
</dbReference>
<dbReference type="InterPro" id="IPR044824">
    <property type="entry name" value="MAIN-like"/>
</dbReference>
<dbReference type="AlphaFoldDB" id="A0AAD8T1A8"/>
<proteinExistence type="predicted"/>
<reference evidence="2" key="1">
    <citation type="submission" date="2023-07" db="EMBL/GenBank/DDBJ databases">
        <title>A chromosome-level genome assembly of Lolium multiflorum.</title>
        <authorList>
            <person name="Chen Y."/>
            <person name="Copetti D."/>
            <person name="Kolliker R."/>
            <person name="Studer B."/>
        </authorList>
    </citation>
    <scope>NUCLEOTIDE SEQUENCE</scope>
    <source>
        <strain evidence="2">02402/16</strain>
        <tissue evidence="2">Leaf</tissue>
    </source>
</reference>
<dbReference type="GO" id="GO:0010073">
    <property type="term" value="P:meristem maintenance"/>
    <property type="evidence" value="ECO:0007669"/>
    <property type="project" value="InterPro"/>
</dbReference>
<protein>
    <recommendedName>
        <fullName evidence="1">Aminotransferase-like plant mobile domain-containing protein</fullName>
    </recommendedName>
</protein>
<evidence type="ECO:0000259" key="1">
    <source>
        <dbReference type="Pfam" id="PF10536"/>
    </source>
</evidence>
<comment type="caution">
    <text evidence="2">The sequence shown here is derived from an EMBL/GenBank/DDBJ whole genome shotgun (WGS) entry which is preliminary data.</text>
</comment>
<gene>
    <name evidence="2" type="ORF">QYE76_056260</name>
</gene>
<dbReference type="Pfam" id="PF10536">
    <property type="entry name" value="PMD"/>
    <property type="match status" value="1"/>
</dbReference>
<dbReference type="InterPro" id="IPR019557">
    <property type="entry name" value="AminoTfrase-like_pln_mobile"/>
</dbReference>
<dbReference type="PANTHER" id="PTHR46033">
    <property type="entry name" value="PROTEIN MAIN-LIKE 2"/>
    <property type="match status" value="1"/>
</dbReference>
<dbReference type="PANTHER" id="PTHR46033:SF87">
    <property type="entry name" value="AMINOTRANSFERASE-LIKE PLANT MOBILE DOMAIN-CONTAINING PROTEIN"/>
    <property type="match status" value="1"/>
</dbReference>
<feature type="domain" description="Aminotransferase-like plant mobile" evidence="1">
    <location>
        <begin position="34"/>
        <end position="366"/>
    </location>
</feature>
<sequence>MKDMPYDERYMEHIEPTGLFLLFITLVSRRPPNMNAVAITALVDRWRPETHTFHLRVGEMTPTLQDVFMILGLPIQGEALRMNIASDGWREQMERLIGMAPLEPANKKDIAPAGANYKWIKSNFGEFPEGANGDTVWTYTRVYLWYVISRNLFANSVGKLAHWCWLKALTKLEHQWSWGRAALAYLYRQLDEGCRGIGVGGIGGCMLLHSVWIWERLPVGRPKRYKKRPWAHFENLNREPTWAYLWDHVSEMTNDPIVMYKHYTEELDTLTSEQVDCEPYGSFDHIGSAMRNLNPKCLEESGFWRMRCPLICMSAVEYHQPHRVMRQFGLYQHCPPQWQDTDRVLHRLDRKQHRKIQNWPDHHRNHVTAFAHSLDEPTEIKKTAEECEIV</sequence>
<evidence type="ECO:0000313" key="3">
    <source>
        <dbReference type="Proteomes" id="UP001231189"/>
    </source>
</evidence>
<accession>A0AAD8T1A8</accession>
<evidence type="ECO:0000313" key="2">
    <source>
        <dbReference type="EMBL" id="KAK1668101.1"/>
    </source>
</evidence>
<keyword evidence="3" id="KW-1185">Reference proteome</keyword>